<dbReference type="Pfam" id="PF01467">
    <property type="entry name" value="CTP_transf_like"/>
    <property type="match status" value="1"/>
</dbReference>
<evidence type="ECO:0000256" key="1">
    <source>
        <dbReference type="ARBA" id="ARBA00012392"/>
    </source>
</evidence>
<keyword evidence="6" id="KW-0547">Nucleotide-binding</keyword>
<dbReference type="InterPro" id="IPR014729">
    <property type="entry name" value="Rossmann-like_a/b/a_fold"/>
</dbReference>
<reference evidence="12" key="1">
    <citation type="submission" date="2018-06" db="EMBL/GenBank/DDBJ databases">
        <authorList>
            <person name="Zhirakovskaya E."/>
        </authorList>
    </citation>
    <scope>NUCLEOTIDE SEQUENCE</scope>
</reference>
<evidence type="ECO:0000256" key="9">
    <source>
        <dbReference type="ARBA" id="ARBA00022993"/>
    </source>
</evidence>
<dbReference type="EC" id="2.7.7.3" evidence="1"/>
<dbReference type="InterPro" id="IPR004821">
    <property type="entry name" value="Cyt_trans-like"/>
</dbReference>
<keyword evidence="3" id="KW-0963">Cytoplasm</keyword>
<keyword evidence="5 12" id="KW-0548">Nucleotidyltransferase</keyword>
<name>A0A3B1BPB5_9ZZZZ</name>
<gene>
    <name evidence="12" type="ORF">MNBD_NITROSPINAE04-903</name>
</gene>
<evidence type="ECO:0000256" key="3">
    <source>
        <dbReference type="ARBA" id="ARBA00022490"/>
    </source>
</evidence>
<dbReference type="EMBL" id="UOGA01000163">
    <property type="protein sequence ID" value="VAX19779.1"/>
    <property type="molecule type" value="Genomic_DNA"/>
</dbReference>
<evidence type="ECO:0000256" key="7">
    <source>
        <dbReference type="ARBA" id="ARBA00022840"/>
    </source>
</evidence>
<dbReference type="PANTHER" id="PTHR21342">
    <property type="entry name" value="PHOSPHOPANTETHEINE ADENYLYLTRANSFERASE"/>
    <property type="match status" value="1"/>
</dbReference>
<dbReference type="NCBIfam" id="TIGR01510">
    <property type="entry name" value="coaD_prev_kdtB"/>
    <property type="match status" value="1"/>
</dbReference>
<protein>
    <recommendedName>
        <fullName evidence="2">Phosphopantetheine adenylyltransferase</fullName>
        <ecNumber evidence="1">2.7.7.3</ecNumber>
    </recommendedName>
</protein>
<evidence type="ECO:0000256" key="10">
    <source>
        <dbReference type="ARBA" id="ARBA00029346"/>
    </source>
</evidence>
<dbReference type="Gene3D" id="3.40.50.620">
    <property type="entry name" value="HUPs"/>
    <property type="match status" value="1"/>
</dbReference>
<dbReference type="InterPro" id="IPR001980">
    <property type="entry name" value="PPAT"/>
</dbReference>
<keyword evidence="9" id="KW-0173">Coenzyme A biosynthesis</keyword>
<evidence type="ECO:0000256" key="5">
    <source>
        <dbReference type="ARBA" id="ARBA00022695"/>
    </source>
</evidence>
<dbReference type="PANTHER" id="PTHR21342:SF1">
    <property type="entry name" value="PHOSPHOPANTETHEINE ADENYLYLTRANSFERASE"/>
    <property type="match status" value="1"/>
</dbReference>
<feature type="domain" description="Cytidyltransferase-like" evidence="11">
    <location>
        <begin position="7"/>
        <end position="135"/>
    </location>
</feature>
<dbReference type="NCBIfam" id="TIGR00125">
    <property type="entry name" value="cyt_tran_rel"/>
    <property type="match status" value="1"/>
</dbReference>
<comment type="catalytic activity">
    <reaction evidence="10">
        <text>(R)-4'-phosphopantetheine + ATP + H(+) = 3'-dephospho-CoA + diphosphate</text>
        <dbReference type="Rhea" id="RHEA:19801"/>
        <dbReference type="ChEBI" id="CHEBI:15378"/>
        <dbReference type="ChEBI" id="CHEBI:30616"/>
        <dbReference type="ChEBI" id="CHEBI:33019"/>
        <dbReference type="ChEBI" id="CHEBI:57328"/>
        <dbReference type="ChEBI" id="CHEBI:61723"/>
        <dbReference type="EC" id="2.7.7.3"/>
    </reaction>
</comment>
<dbReference type="GO" id="GO:0004595">
    <property type="term" value="F:pantetheine-phosphate adenylyltransferase activity"/>
    <property type="evidence" value="ECO:0007669"/>
    <property type="project" value="UniProtKB-EC"/>
</dbReference>
<dbReference type="CDD" id="cd02163">
    <property type="entry name" value="PPAT"/>
    <property type="match status" value="1"/>
</dbReference>
<dbReference type="GO" id="GO:0015937">
    <property type="term" value="P:coenzyme A biosynthetic process"/>
    <property type="evidence" value="ECO:0007669"/>
    <property type="project" value="UniProtKB-KW"/>
</dbReference>
<sequence length="166" mass="18390">MSNIIAVYPGTFDPVTYGHIDLIRRGSGLFSELIVAVAHNLKKNPIFTLNERVEYINNAVDDLENVTVTSFECLLVDFARNAGAKVIIKGLRAVSDFDYELQMALMNRRLADDIEMVFMMPSEEFSFISSSLVKEIAALGGDIKSLAPPAVVEALIDRLYGDKSKK</sequence>
<accession>A0A3B1BPB5</accession>
<dbReference type="AlphaFoldDB" id="A0A3B1BPB5"/>
<keyword evidence="7" id="KW-0067">ATP-binding</keyword>
<keyword evidence="8" id="KW-0460">Magnesium</keyword>
<evidence type="ECO:0000259" key="11">
    <source>
        <dbReference type="Pfam" id="PF01467"/>
    </source>
</evidence>
<keyword evidence="4 12" id="KW-0808">Transferase</keyword>
<dbReference type="HAMAP" id="MF_00151">
    <property type="entry name" value="PPAT_bact"/>
    <property type="match status" value="1"/>
</dbReference>
<evidence type="ECO:0000313" key="12">
    <source>
        <dbReference type="EMBL" id="VAX19779.1"/>
    </source>
</evidence>
<evidence type="ECO:0000256" key="6">
    <source>
        <dbReference type="ARBA" id="ARBA00022741"/>
    </source>
</evidence>
<evidence type="ECO:0000256" key="8">
    <source>
        <dbReference type="ARBA" id="ARBA00022842"/>
    </source>
</evidence>
<dbReference type="PRINTS" id="PR01020">
    <property type="entry name" value="LPSBIOSNTHSS"/>
</dbReference>
<evidence type="ECO:0000256" key="2">
    <source>
        <dbReference type="ARBA" id="ARBA00013868"/>
    </source>
</evidence>
<evidence type="ECO:0000256" key="4">
    <source>
        <dbReference type="ARBA" id="ARBA00022679"/>
    </source>
</evidence>
<dbReference type="GO" id="GO:0005524">
    <property type="term" value="F:ATP binding"/>
    <property type="evidence" value="ECO:0007669"/>
    <property type="project" value="UniProtKB-KW"/>
</dbReference>
<organism evidence="12">
    <name type="scientific">hydrothermal vent metagenome</name>
    <dbReference type="NCBI Taxonomy" id="652676"/>
    <lineage>
        <taxon>unclassified sequences</taxon>
        <taxon>metagenomes</taxon>
        <taxon>ecological metagenomes</taxon>
    </lineage>
</organism>
<dbReference type="SUPFAM" id="SSF52374">
    <property type="entry name" value="Nucleotidylyl transferase"/>
    <property type="match status" value="1"/>
</dbReference>
<proteinExistence type="inferred from homology"/>